<comment type="caution">
    <text evidence="2">The sequence shown here is derived from an EMBL/GenBank/DDBJ whole genome shotgun (WGS) entry which is preliminary data.</text>
</comment>
<accession>A0ABW9JLW0</accession>
<evidence type="ECO:0000256" key="1">
    <source>
        <dbReference type="SAM" id="SignalP"/>
    </source>
</evidence>
<evidence type="ECO:0000313" key="2">
    <source>
        <dbReference type="EMBL" id="MFN0293445.1"/>
    </source>
</evidence>
<gene>
    <name evidence="2" type="ORF">E5L68_018840</name>
</gene>
<dbReference type="RefSeq" id="WP_138729107.1">
    <property type="nucleotide sequence ID" value="NZ_SRMP02000049.1"/>
</dbReference>
<sequence>MKTITTYIIALSTGLYLSIGTASAQSGSEIRFNTFGKTIDTSLVMVSATVNPKQSISMDGIHFSIIVRNNSGNSITIKNISDLLYLALYNERGLDIAIENMSMAPINRKDRSWKFRSEAVSPDKAYINGKDEKSDLKQLEYVEIPARGKYLINLMLKNVKDVKNSKDVQDRYLKPTVKLASGKYRLKMWLSIFLKERNSSGSSRIAGFESPMIDIEYGR</sequence>
<dbReference type="EMBL" id="SRMP02000049">
    <property type="protein sequence ID" value="MFN0293445.1"/>
    <property type="molecule type" value="Genomic_DNA"/>
</dbReference>
<proteinExistence type="predicted"/>
<dbReference type="Proteomes" id="UP001517367">
    <property type="component" value="Unassembled WGS sequence"/>
</dbReference>
<evidence type="ECO:0000313" key="3">
    <source>
        <dbReference type="Proteomes" id="UP001517367"/>
    </source>
</evidence>
<feature type="signal peptide" evidence="1">
    <location>
        <begin position="1"/>
        <end position="24"/>
    </location>
</feature>
<organism evidence="2 3">
    <name type="scientific">Pedobacter helvus</name>
    <dbReference type="NCBI Taxonomy" id="2563444"/>
    <lineage>
        <taxon>Bacteria</taxon>
        <taxon>Pseudomonadati</taxon>
        <taxon>Bacteroidota</taxon>
        <taxon>Sphingobacteriia</taxon>
        <taxon>Sphingobacteriales</taxon>
        <taxon>Sphingobacteriaceae</taxon>
        <taxon>Pedobacter</taxon>
    </lineage>
</organism>
<reference evidence="2 3" key="1">
    <citation type="submission" date="2024-12" db="EMBL/GenBank/DDBJ databases">
        <authorList>
            <person name="Hu S."/>
        </authorList>
    </citation>
    <scope>NUCLEOTIDE SEQUENCE [LARGE SCALE GENOMIC DNA]</scope>
    <source>
        <strain evidence="2 3">P-25</strain>
    </source>
</reference>
<name>A0ABW9JLW0_9SPHI</name>
<keyword evidence="1" id="KW-0732">Signal</keyword>
<protein>
    <submittedName>
        <fullName evidence="2">Uncharacterized protein</fullName>
    </submittedName>
</protein>
<feature type="chain" id="PRO_5046402925" evidence="1">
    <location>
        <begin position="25"/>
        <end position="219"/>
    </location>
</feature>
<keyword evidence="3" id="KW-1185">Reference proteome</keyword>